<organism evidence="3 4">
    <name type="scientific">Spirosoma pollinicola</name>
    <dbReference type="NCBI Taxonomy" id="2057025"/>
    <lineage>
        <taxon>Bacteria</taxon>
        <taxon>Pseudomonadati</taxon>
        <taxon>Bacteroidota</taxon>
        <taxon>Cytophagia</taxon>
        <taxon>Cytophagales</taxon>
        <taxon>Cytophagaceae</taxon>
        <taxon>Spirosoma</taxon>
    </lineage>
</organism>
<protein>
    <recommendedName>
        <fullName evidence="2">DUF4468 domain-containing protein</fullName>
    </recommendedName>
</protein>
<dbReference type="KEGG" id="spir:CWM47_03605"/>
<feature type="chain" id="PRO_5014836820" description="DUF4468 domain-containing protein" evidence="1">
    <location>
        <begin position="20"/>
        <end position="177"/>
    </location>
</feature>
<reference evidence="3 4" key="1">
    <citation type="submission" date="2017-11" db="EMBL/GenBank/DDBJ databases">
        <title>Taxonomic description and genome sequences of Spirosoma HA7 sp. nov., isolated from pollen microhabitat of Corylus avellana.</title>
        <authorList>
            <person name="Ambika Manirajan B."/>
            <person name="Suarez C."/>
            <person name="Ratering S."/>
            <person name="Geissler-Plaum R."/>
            <person name="Cardinale M."/>
            <person name="Sylvia S."/>
        </authorList>
    </citation>
    <scope>NUCLEOTIDE SEQUENCE [LARGE SCALE GENOMIC DNA]</scope>
    <source>
        <strain evidence="3 4">HA7</strain>
    </source>
</reference>
<evidence type="ECO:0000256" key="1">
    <source>
        <dbReference type="SAM" id="SignalP"/>
    </source>
</evidence>
<evidence type="ECO:0000313" key="4">
    <source>
        <dbReference type="Proteomes" id="UP000232883"/>
    </source>
</evidence>
<proteinExistence type="predicted"/>
<dbReference type="OrthoDB" id="964220at2"/>
<keyword evidence="1" id="KW-0732">Signal</keyword>
<keyword evidence="4" id="KW-1185">Reference proteome</keyword>
<name>A0A2K8YTT7_9BACT</name>
<dbReference type="Gene3D" id="3.30.530.80">
    <property type="match status" value="1"/>
</dbReference>
<accession>A0A2K8YTT7</accession>
<evidence type="ECO:0000259" key="2">
    <source>
        <dbReference type="Pfam" id="PF14730"/>
    </source>
</evidence>
<dbReference type="InterPro" id="IPR027823">
    <property type="entry name" value="DUF4468"/>
</dbReference>
<dbReference type="AlphaFoldDB" id="A0A2K8YTT7"/>
<feature type="domain" description="DUF4468" evidence="2">
    <location>
        <begin position="43"/>
        <end position="128"/>
    </location>
</feature>
<dbReference type="EMBL" id="CP025096">
    <property type="protein sequence ID" value="AUD00984.1"/>
    <property type="molecule type" value="Genomic_DNA"/>
</dbReference>
<dbReference type="RefSeq" id="WP_100986407.1">
    <property type="nucleotide sequence ID" value="NZ_CP025096.1"/>
</dbReference>
<evidence type="ECO:0000313" key="3">
    <source>
        <dbReference type="EMBL" id="AUD00984.1"/>
    </source>
</evidence>
<sequence>MKILFTLLLFSVCLPLVQAQKNFVENGKLNGILPLDESGNVVYQIVKSVEGVSKDELYKRGRKWFVKSFSSAKDVLQVSDGQSGELSAQAITPLLTKILRVTLDTDLSYTLLTELKDGRYRLTLTNVRLNNQPLPLFKLPYIGTTQTMYTTLYTSVDTHLTGLLASLEKALQTADDF</sequence>
<gene>
    <name evidence="3" type="ORF">CWM47_03605</name>
</gene>
<feature type="signal peptide" evidence="1">
    <location>
        <begin position="1"/>
        <end position="19"/>
    </location>
</feature>
<dbReference type="Proteomes" id="UP000232883">
    <property type="component" value="Chromosome"/>
</dbReference>
<dbReference type="Pfam" id="PF14730">
    <property type="entry name" value="DUF4468"/>
    <property type="match status" value="1"/>
</dbReference>